<proteinExistence type="predicted"/>
<name>A0A8T2JDZ2_9PIPI</name>
<protein>
    <submittedName>
        <fullName evidence="1">Uncharacterized protein</fullName>
    </submittedName>
</protein>
<dbReference type="EMBL" id="JAACNH010000005">
    <property type="protein sequence ID" value="KAG8443535.1"/>
    <property type="molecule type" value="Genomic_DNA"/>
</dbReference>
<evidence type="ECO:0000313" key="2">
    <source>
        <dbReference type="Proteomes" id="UP000812440"/>
    </source>
</evidence>
<keyword evidence="2" id="KW-1185">Reference proteome</keyword>
<accession>A0A8T2JDZ2</accession>
<organism evidence="1 2">
    <name type="scientific">Hymenochirus boettgeri</name>
    <name type="common">Congo dwarf clawed frog</name>
    <dbReference type="NCBI Taxonomy" id="247094"/>
    <lineage>
        <taxon>Eukaryota</taxon>
        <taxon>Metazoa</taxon>
        <taxon>Chordata</taxon>
        <taxon>Craniata</taxon>
        <taxon>Vertebrata</taxon>
        <taxon>Euteleostomi</taxon>
        <taxon>Amphibia</taxon>
        <taxon>Batrachia</taxon>
        <taxon>Anura</taxon>
        <taxon>Pipoidea</taxon>
        <taxon>Pipidae</taxon>
        <taxon>Pipinae</taxon>
        <taxon>Hymenochirus</taxon>
    </lineage>
</organism>
<evidence type="ECO:0000313" key="1">
    <source>
        <dbReference type="EMBL" id="KAG8443535.1"/>
    </source>
</evidence>
<sequence length="66" mass="7606">MDRQIYFTTTPRIPLPIKGAWEMEPFNILIDGWLPLLYKIFLTVEDVHIRIKIALDLAAGSFGSQM</sequence>
<comment type="caution">
    <text evidence="1">The sequence shown here is derived from an EMBL/GenBank/DDBJ whole genome shotgun (WGS) entry which is preliminary data.</text>
</comment>
<dbReference type="AlphaFoldDB" id="A0A8T2JDZ2"/>
<reference evidence="1" key="1">
    <citation type="thesis" date="2020" institute="ProQuest LLC" country="789 East Eisenhower Parkway, Ann Arbor, MI, USA">
        <title>Comparative Genomics and Chromosome Evolution.</title>
        <authorList>
            <person name="Mudd A.B."/>
        </authorList>
    </citation>
    <scope>NUCLEOTIDE SEQUENCE</scope>
    <source>
        <strain evidence="1">Female2</strain>
        <tissue evidence="1">Blood</tissue>
    </source>
</reference>
<dbReference type="Proteomes" id="UP000812440">
    <property type="component" value="Chromosome 6"/>
</dbReference>
<gene>
    <name evidence="1" type="ORF">GDO86_012078</name>
</gene>